<dbReference type="PANTHER" id="PTHR40758:SF1">
    <property type="entry name" value="CONSERVED PROTEIN"/>
    <property type="match status" value="1"/>
</dbReference>
<gene>
    <name evidence="3" type="ORF">A3K89_20245</name>
</gene>
<dbReference type="InterPro" id="IPR024344">
    <property type="entry name" value="MDMPI_metal-binding"/>
</dbReference>
<dbReference type="EMBL" id="LVHI01000010">
    <property type="protein sequence ID" value="OAK55454.1"/>
    <property type="molecule type" value="Genomic_DNA"/>
</dbReference>
<evidence type="ECO:0000259" key="1">
    <source>
        <dbReference type="Pfam" id="PF07398"/>
    </source>
</evidence>
<comment type="caution">
    <text evidence="3">The sequence shown here is derived from an EMBL/GenBank/DDBJ whole genome shotgun (WGS) entry which is preliminary data.</text>
</comment>
<name>A0A177YIT2_9NOCA</name>
<dbReference type="Pfam" id="PF07398">
    <property type="entry name" value="MDMPI_C"/>
    <property type="match status" value="1"/>
</dbReference>
<dbReference type="GO" id="GO:0005886">
    <property type="term" value="C:plasma membrane"/>
    <property type="evidence" value="ECO:0007669"/>
    <property type="project" value="TreeGrafter"/>
</dbReference>
<dbReference type="InterPro" id="IPR017517">
    <property type="entry name" value="Maleyloyr_isom"/>
</dbReference>
<evidence type="ECO:0000313" key="4">
    <source>
        <dbReference type="Proteomes" id="UP000077519"/>
    </source>
</evidence>
<keyword evidence="4" id="KW-1185">Reference proteome</keyword>
<dbReference type="Proteomes" id="UP000077519">
    <property type="component" value="Unassembled WGS sequence"/>
</dbReference>
<dbReference type="InterPro" id="IPR010872">
    <property type="entry name" value="MDMPI_C-term_domain"/>
</dbReference>
<proteinExistence type="predicted"/>
<feature type="domain" description="MDMPI C-terminal" evidence="1">
    <location>
        <begin position="150"/>
        <end position="240"/>
    </location>
</feature>
<dbReference type="Pfam" id="PF11716">
    <property type="entry name" value="MDMPI_N"/>
    <property type="match status" value="1"/>
</dbReference>
<dbReference type="PANTHER" id="PTHR40758">
    <property type="entry name" value="CONSERVED PROTEIN"/>
    <property type="match status" value="1"/>
</dbReference>
<sequence>MTPDQQLDLLAAECTRMGSLSLDDASAPVPSMPDWTVEKLVRHVTFVHRMARAALSAPAADGMAKVVAAVDKPERGPAVLDDYAEAAAAMLDDFRRVDLQQPVATWAGEGTADYWIRRQLHEVTVHRFDAQDAVHARGGAEPDAADPAGAADGVAEWAEAFLTRVPLERVPDLRGRTIHLHTDDGTDMELFVDFTGDAVAVTREHRKGDVALRGSAQDLLLTVWRRRPFETLDVVGDEAVGRALYDGVRI</sequence>
<dbReference type="RefSeq" id="WP_068423774.1">
    <property type="nucleotide sequence ID" value="NZ_LVHI01000010.1"/>
</dbReference>
<accession>A0A177YIT2</accession>
<dbReference type="SUPFAM" id="SSF109854">
    <property type="entry name" value="DinB/YfiT-like putative metalloenzymes"/>
    <property type="match status" value="1"/>
</dbReference>
<feature type="domain" description="Mycothiol-dependent maleylpyruvate isomerase metal-binding" evidence="2">
    <location>
        <begin position="18"/>
        <end position="131"/>
    </location>
</feature>
<dbReference type="NCBIfam" id="TIGR03083">
    <property type="entry name" value="maleylpyruvate isomerase family mycothiol-dependent enzyme"/>
    <property type="match status" value="1"/>
</dbReference>
<dbReference type="GO" id="GO:0046872">
    <property type="term" value="F:metal ion binding"/>
    <property type="evidence" value="ECO:0007669"/>
    <property type="project" value="InterPro"/>
</dbReference>
<dbReference type="AlphaFoldDB" id="A0A177YIT2"/>
<organism evidence="3 4">
    <name type="scientific">Rhodococcoides kyotonense</name>
    <dbReference type="NCBI Taxonomy" id="398843"/>
    <lineage>
        <taxon>Bacteria</taxon>
        <taxon>Bacillati</taxon>
        <taxon>Actinomycetota</taxon>
        <taxon>Actinomycetes</taxon>
        <taxon>Mycobacteriales</taxon>
        <taxon>Nocardiaceae</taxon>
        <taxon>Rhodococcoides</taxon>
    </lineage>
</organism>
<reference evidence="3 4" key="1">
    <citation type="submission" date="2016-03" db="EMBL/GenBank/DDBJ databases">
        <title>Genome sequence of Rhodococcus kyotonensis KB10.</title>
        <authorList>
            <person name="Jeong H."/>
            <person name="Hong C.E."/>
            <person name="Jo S.H."/>
            <person name="Park J.M."/>
        </authorList>
    </citation>
    <scope>NUCLEOTIDE SEQUENCE [LARGE SCALE GENOMIC DNA]</scope>
    <source>
        <strain evidence="3 4">KB10</strain>
    </source>
</reference>
<evidence type="ECO:0008006" key="5">
    <source>
        <dbReference type="Google" id="ProtNLM"/>
    </source>
</evidence>
<evidence type="ECO:0000313" key="3">
    <source>
        <dbReference type="EMBL" id="OAK55454.1"/>
    </source>
</evidence>
<dbReference type="InterPro" id="IPR034660">
    <property type="entry name" value="DinB/YfiT-like"/>
</dbReference>
<protein>
    <recommendedName>
        <fullName evidence="5">TIGR03083 family protein</fullName>
    </recommendedName>
</protein>
<evidence type="ECO:0000259" key="2">
    <source>
        <dbReference type="Pfam" id="PF11716"/>
    </source>
</evidence>